<dbReference type="GO" id="GO:0009030">
    <property type="term" value="F:thiamine-phosphate kinase activity"/>
    <property type="evidence" value="ECO:0007669"/>
    <property type="project" value="UniProtKB-EC"/>
</dbReference>
<feature type="binding site" evidence="2">
    <location>
        <position position="238"/>
    </location>
    <ligand>
        <name>Mg(2+)</name>
        <dbReference type="ChEBI" id="CHEBI:18420"/>
        <label>3</label>
    </ligand>
</feature>
<comment type="caution">
    <text evidence="2">Lacks conserved residue(s) required for the propagation of feature annotation.</text>
</comment>
<dbReference type="PANTHER" id="PTHR30270">
    <property type="entry name" value="THIAMINE-MONOPHOSPHATE KINASE"/>
    <property type="match status" value="1"/>
</dbReference>
<dbReference type="InterPro" id="IPR016188">
    <property type="entry name" value="PurM-like_N"/>
</dbReference>
<proteinExistence type="inferred from homology"/>
<dbReference type="RefSeq" id="WP_257511618.1">
    <property type="nucleotide sequence ID" value="NZ_JANKHG010000016.1"/>
</dbReference>
<sequence length="358" mass="38063">MEFDLIHRHFKSPFAALVKANRDSVLTGIGDDCAALAPMPGHGLYVSTDTLVEGVHFFSDDPAPAVGWKSLACNLSDLAACGAQPIGFTLNLSLPLIDESWVAGFSAGLLEIASTFNCPLVGGDTTSAGANTAKTISITVFGEAPLQHHGFHRALAKAGDDVWVSGTPGLARLGLLLEYQRLGSLSRFYSSSEILSVLELLSVMPQSLKQLAVAALRQPFPRVNLGQSLRGKANACVDLSDGLSGDLAHITTASGLSAVLAVHALQSVWLKRWPELSQLPGSVTFLDTLLNITLQGGDDFELCFTAEPTHLDAIQSINTALCRIGQLEAGEGLWLSQPNHSRQRVLGVSYKHFAEPTL</sequence>
<accession>A0ABT1XGI0</accession>
<dbReference type="Gene3D" id="3.30.1330.10">
    <property type="entry name" value="PurM-like, N-terminal domain"/>
    <property type="match status" value="1"/>
</dbReference>
<name>A0ABT1XGI0_9BURK</name>
<feature type="binding site" evidence="2">
    <location>
        <position position="56"/>
    </location>
    <ligand>
        <name>substrate</name>
    </ligand>
</feature>
<comment type="miscellaneous">
    <text evidence="2">Reaction mechanism of ThiL seems to utilize a direct, inline transfer of the gamma-phosphate of ATP to TMP rather than a phosphorylated enzyme intermediate.</text>
</comment>
<feature type="domain" description="PurM-like N-terminal" evidence="3">
    <location>
        <begin position="30"/>
        <end position="143"/>
    </location>
</feature>
<dbReference type="InterPro" id="IPR036921">
    <property type="entry name" value="PurM-like_N_sf"/>
</dbReference>
<feature type="binding site" evidence="2">
    <location>
        <position position="48"/>
    </location>
    <ligand>
        <name>Mg(2+)</name>
        <dbReference type="ChEBI" id="CHEBI:18420"/>
        <label>1</label>
    </ligand>
</feature>
<evidence type="ECO:0000313" key="4">
    <source>
        <dbReference type="EMBL" id="MCR2746382.1"/>
    </source>
</evidence>
<evidence type="ECO:0000259" key="3">
    <source>
        <dbReference type="Pfam" id="PF00586"/>
    </source>
</evidence>
<dbReference type="EMBL" id="JANKHG010000016">
    <property type="protein sequence ID" value="MCR2746382.1"/>
    <property type="molecule type" value="Genomic_DNA"/>
</dbReference>
<dbReference type="InterPro" id="IPR006283">
    <property type="entry name" value="ThiL-like"/>
</dbReference>
<comment type="pathway">
    <text evidence="2">Cofactor biosynthesis; thiamine diphosphate biosynthesis; thiamine diphosphate from thiamine phosphate: step 1/1.</text>
</comment>
<keyword evidence="2" id="KW-0479">Metal-binding</keyword>
<comment type="caution">
    <text evidence="4">The sequence shown here is derived from an EMBL/GenBank/DDBJ whole genome shotgun (WGS) entry which is preliminary data.</text>
</comment>
<feature type="binding site" evidence="2">
    <location>
        <position position="49"/>
    </location>
    <ligand>
        <name>Mg(2+)</name>
        <dbReference type="ChEBI" id="CHEBI:18420"/>
        <label>1</label>
    </ligand>
</feature>
<feature type="binding site" evidence="2">
    <location>
        <position position="77"/>
    </location>
    <ligand>
        <name>Mg(2+)</name>
        <dbReference type="ChEBI" id="CHEBI:18420"/>
        <label>2</label>
    </ligand>
</feature>
<feature type="binding site" evidence="2">
    <location>
        <position position="32"/>
    </location>
    <ligand>
        <name>Mg(2+)</name>
        <dbReference type="ChEBI" id="CHEBI:18420"/>
        <label>4</label>
    </ligand>
</feature>
<feature type="binding site" evidence="2">
    <location>
        <position position="153"/>
    </location>
    <ligand>
        <name>ATP</name>
        <dbReference type="ChEBI" id="CHEBI:30616"/>
    </ligand>
</feature>
<comment type="function">
    <text evidence="2">Catalyzes the ATP-dependent phosphorylation of thiamine-monophosphate (TMP) to form thiamine-pyrophosphate (TPP), the active form of vitamin B1.</text>
</comment>
<feature type="binding site" evidence="2">
    <location>
        <position position="49"/>
    </location>
    <ligand>
        <name>Mg(2+)</name>
        <dbReference type="ChEBI" id="CHEBI:18420"/>
        <label>2</label>
    </ligand>
</feature>
<dbReference type="Gene3D" id="3.90.650.10">
    <property type="entry name" value="PurM-like C-terminal domain"/>
    <property type="match status" value="1"/>
</dbReference>
<feature type="binding site" evidence="2">
    <location>
        <position position="124"/>
    </location>
    <ligand>
        <name>Mg(2+)</name>
        <dbReference type="ChEBI" id="CHEBI:18420"/>
        <label>1</label>
    </ligand>
</feature>
<keyword evidence="2" id="KW-0460">Magnesium</keyword>
<feature type="binding site" evidence="2">
    <location>
        <position position="77"/>
    </location>
    <ligand>
        <name>Mg(2+)</name>
        <dbReference type="ChEBI" id="CHEBI:18420"/>
        <label>3</label>
    </ligand>
</feature>
<keyword evidence="2" id="KW-0547">Nucleotide-binding</keyword>
<feature type="binding site" evidence="2">
    <location>
        <position position="240"/>
    </location>
    <ligand>
        <name>ATP</name>
        <dbReference type="ChEBI" id="CHEBI:30616"/>
    </ligand>
</feature>
<dbReference type="InterPro" id="IPR036676">
    <property type="entry name" value="PurM-like_C_sf"/>
</dbReference>
<feature type="binding site" evidence="2">
    <location>
        <position position="298"/>
    </location>
    <ligand>
        <name>substrate</name>
    </ligand>
</feature>
<feature type="binding site" evidence="2">
    <location>
        <begin position="123"/>
        <end position="124"/>
    </location>
    <ligand>
        <name>ATP</name>
        <dbReference type="ChEBI" id="CHEBI:30616"/>
    </ligand>
</feature>
<evidence type="ECO:0000256" key="2">
    <source>
        <dbReference type="HAMAP-Rule" id="MF_02128"/>
    </source>
</evidence>
<dbReference type="PIRSF" id="PIRSF005303">
    <property type="entry name" value="Thiam_monoph_kin"/>
    <property type="match status" value="1"/>
</dbReference>
<keyword evidence="1 2" id="KW-0784">Thiamine biosynthesis</keyword>
<dbReference type="SUPFAM" id="SSF55326">
    <property type="entry name" value="PurM N-terminal domain-like"/>
    <property type="match status" value="1"/>
</dbReference>
<dbReference type="HAMAP" id="MF_02128">
    <property type="entry name" value="TMP_kinase"/>
    <property type="match status" value="1"/>
</dbReference>
<feature type="binding site" evidence="2">
    <location>
        <position position="350"/>
    </location>
    <ligand>
        <name>substrate</name>
    </ligand>
</feature>
<keyword evidence="5" id="KW-1185">Reference proteome</keyword>
<dbReference type="EC" id="2.7.4.16" evidence="2"/>
<dbReference type="Proteomes" id="UP001165267">
    <property type="component" value="Unassembled WGS sequence"/>
</dbReference>
<keyword evidence="2 4" id="KW-0418">Kinase</keyword>
<reference evidence="4" key="1">
    <citation type="submission" date="2022-07" db="EMBL/GenBank/DDBJ databases">
        <authorList>
            <person name="Xamxidin M."/>
        </authorList>
    </citation>
    <scope>NUCLEOTIDE SEQUENCE</scope>
    <source>
        <strain evidence="4">YS8-69</strain>
    </source>
</reference>
<feature type="binding site" evidence="2">
    <location>
        <position position="241"/>
    </location>
    <ligand>
        <name>Mg(2+)</name>
        <dbReference type="ChEBI" id="CHEBI:18420"/>
        <label>5</label>
    </ligand>
</feature>
<protein>
    <recommendedName>
        <fullName evidence="2">Thiamine-monophosphate kinase</fullName>
        <shortName evidence="2">TMP kinase</shortName>
        <shortName evidence="2">Thiamine-phosphate kinase</shortName>
        <ecNumber evidence="2">2.7.4.16</ecNumber>
    </recommendedName>
</protein>
<comment type="similarity">
    <text evidence="2">Belongs to the thiamine-monophosphate kinase family.</text>
</comment>
<evidence type="ECO:0000313" key="5">
    <source>
        <dbReference type="Proteomes" id="UP001165267"/>
    </source>
</evidence>
<keyword evidence="2 4" id="KW-0808">Transferase</keyword>
<gene>
    <name evidence="2 4" type="primary">thiL</name>
    <name evidence="4" type="ORF">NSP04_06950</name>
</gene>
<feature type="binding site" evidence="2">
    <location>
        <position position="47"/>
    </location>
    <ligand>
        <name>Mg(2+)</name>
        <dbReference type="ChEBI" id="CHEBI:18420"/>
        <label>4</label>
    </ligand>
</feature>
<dbReference type="Pfam" id="PF00586">
    <property type="entry name" value="AIRS"/>
    <property type="match status" value="1"/>
</dbReference>
<organism evidence="4 5">
    <name type="scientific">Limnobacter parvus</name>
    <dbReference type="NCBI Taxonomy" id="2939690"/>
    <lineage>
        <taxon>Bacteria</taxon>
        <taxon>Pseudomonadati</taxon>
        <taxon>Pseudomonadota</taxon>
        <taxon>Betaproteobacteria</taxon>
        <taxon>Burkholderiales</taxon>
        <taxon>Burkholderiaceae</taxon>
        <taxon>Limnobacter</taxon>
    </lineage>
</organism>
<dbReference type="CDD" id="cd02194">
    <property type="entry name" value="ThiL"/>
    <property type="match status" value="1"/>
</dbReference>
<feature type="binding site" evidence="2">
    <location>
        <position position="32"/>
    </location>
    <ligand>
        <name>Mg(2+)</name>
        <dbReference type="ChEBI" id="CHEBI:18420"/>
        <label>3</label>
    </ligand>
</feature>
<evidence type="ECO:0000256" key="1">
    <source>
        <dbReference type="ARBA" id="ARBA00022977"/>
    </source>
</evidence>
<dbReference type="PANTHER" id="PTHR30270:SF0">
    <property type="entry name" value="THIAMINE-MONOPHOSPHATE KINASE"/>
    <property type="match status" value="1"/>
</dbReference>
<dbReference type="NCBIfam" id="TIGR01379">
    <property type="entry name" value="thiL"/>
    <property type="match status" value="1"/>
</dbReference>
<keyword evidence="2" id="KW-0067">ATP-binding</keyword>
<dbReference type="SUPFAM" id="SSF56042">
    <property type="entry name" value="PurM C-terminal domain-like"/>
    <property type="match status" value="1"/>
</dbReference>
<comment type="catalytic activity">
    <reaction evidence="2">
        <text>thiamine phosphate + ATP = thiamine diphosphate + ADP</text>
        <dbReference type="Rhea" id="RHEA:15913"/>
        <dbReference type="ChEBI" id="CHEBI:30616"/>
        <dbReference type="ChEBI" id="CHEBI:37575"/>
        <dbReference type="ChEBI" id="CHEBI:58937"/>
        <dbReference type="ChEBI" id="CHEBI:456216"/>
        <dbReference type="EC" id="2.7.4.16"/>
    </reaction>
</comment>
<feature type="binding site" evidence="2">
    <location>
        <position position="77"/>
    </location>
    <ligand>
        <name>Mg(2+)</name>
        <dbReference type="ChEBI" id="CHEBI:18420"/>
        <label>4</label>
    </ligand>
</feature>